<feature type="transmembrane region" description="Helical" evidence="5">
    <location>
        <begin position="226"/>
        <end position="243"/>
    </location>
</feature>
<dbReference type="EMBL" id="FUZE01000013">
    <property type="protein sequence ID" value="SKB90361.1"/>
    <property type="molecule type" value="Genomic_DNA"/>
</dbReference>
<keyword evidence="3 5" id="KW-1133">Transmembrane helix</keyword>
<dbReference type="AlphaFoldDB" id="A0AAX2IRJ1"/>
<feature type="domain" description="O-antigen ligase-related" evidence="6">
    <location>
        <begin position="188"/>
        <end position="317"/>
    </location>
</feature>
<dbReference type="EMBL" id="UAVR01000023">
    <property type="protein sequence ID" value="SQA92327.1"/>
    <property type="molecule type" value="Genomic_DNA"/>
</dbReference>
<comment type="caution">
    <text evidence="8">The sequence shown here is derived from an EMBL/GenBank/DDBJ whole genome shotgun (WGS) entry which is preliminary data.</text>
</comment>
<evidence type="ECO:0000313" key="7">
    <source>
        <dbReference type="EMBL" id="SKB90361.1"/>
    </source>
</evidence>
<comment type="subcellular location">
    <subcellularLocation>
        <location evidence="1">Membrane</location>
        <topology evidence="1">Multi-pass membrane protein</topology>
    </subcellularLocation>
</comment>
<feature type="transmembrane region" description="Helical" evidence="5">
    <location>
        <begin position="201"/>
        <end position="219"/>
    </location>
</feature>
<organism evidence="8 10">
    <name type="scientific">Chryseobacterium balustinum</name>
    <dbReference type="NCBI Taxonomy" id="246"/>
    <lineage>
        <taxon>Bacteria</taxon>
        <taxon>Pseudomonadati</taxon>
        <taxon>Bacteroidota</taxon>
        <taxon>Flavobacteriia</taxon>
        <taxon>Flavobacteriales</taxon>
        <taxon>Weeksellaceae</taxon>
        <taxon>Chryseobacterium group</taxon>
        <taxon>Chryseobacterium</taxon>
    </lineage>
</organism>
<evidence type="ECO:0000256" key="1">
    <source>
        <dbReference type="ARBA" id="ARBA00004141"/>
    </source>
</evidence>
<gene>
    <name evidence="8" type="ORF">NCTC11212_03973</name>
    <name evidence="7" type="ORF">SAMN05421800_11388</name>
</gene>
<dbReference type="RefSeq" id="WP_079465951.1">
    <property type="nucleotide sequence ID" value="NZ_FUZE01000013.1"/>
</dbReference>
<dbReference type="InterPro" id="IPR007016">
    <property type="entry name" value="O-antigen_ligase-rel_domated"/>
</dbReference>
<dbReference type="InterPro" id="IPR051533">
    <property type="entry name" value="WaaL-like"/>
</dbReference>
<feature type="transmembrane region" description="Helical" evidence="5">
    <location>
        <begin position="177"/>
        <end position="195"/>
    </location>
</feature>
<evidence type="ECO:0000313" key="8">
    <source>
        <dbReference type="EMBL" id="SQA92327.1"/>
    </source>
</evidence>
<reference evidence="7 9" key="1">
    <citation type="submission" date="2017-02" db="EMBL/GenBank/DDBJ databases">
        <authorList>
            <person name="Varghese N."/>
            <person name="Submissions S."/>
        </authorList>
    </citation>
    <scope>NUCLEOTIDE SEQUENCE [LARGE SCALE GENOMIC DNA]</scope>
    <source>
        <strain evidence="7 9">DSM 16775</strain>
    </source>
</reference>
<dbReference type="Proteomes" id="UP000251937">
    <property type="component" value="Unassembled WGS sequence"/>
</dbReference>
<feature type="transmembrane region" description="Helical" evidence="5">
    <location>
        <begin position="110"/>
        <end position="132"/>
    </location>
</feature>
<feature type="transmembrane region" description="Helical" evidence="5">
    <location>
        <begin position="300"/>
        <end position="325"/>
    </location>
</feature>
<dbReference type="PANTHER" id="PTHR37422">
    <property type="entry name" value="TEICHURONIC ACID BIOSYNTHESIS PROTEIN TUAE"/>
    <property type="match status" value="1"/>
</dbReference>
<evidence type="ECO:0000313" key="10">
    <source>
        <dbReference type="Proteomes" id="UP000251937"/>
    </source>
</evidence>
<evidence type="ECO:0000256" key="5">
    <source>
        <dbReference type="SAM" id="Phobius"/>
    </source>
</evidence>
<evidence type="ECO:0000256" key="4">
    <source>
        <dbReference type="ARBA" id="ARBA00023136"/>
    </source>
</evidence>
<feature type="transmembrane region" description="Helical" evidence="5">
    <location>
        <begin position="55"/>
        <end position="76"/>
    </location>
</feature>
<dbReference type="Pfam" id="PF04932">
    <property type="entry name" value="Wzy_C"/>
    <property type="match status" value="1"/>
</dbReference>
<feature type="transmembrane region" description="Helical" evidence="5">
    <location>
        <begin position="82"/>
        <end position="103"/>
    </location>
</feature>
<name>A0AAX2IRJ1_9FLAO</name>
<evidence type="ECO:0000259" key="6">
    <source>
        <dbReference type="Pfam" id="PF04932"/>
    </source>
</evidence>
<protein>
    <submittedName>
        <fullName evidence="7 8">O-antigen ligase</fullName>
    </submittedName>
</protein>
<keyword evidence="8" id="KW-0436">Ligase</keyword>
<dbReference type="GO" id="GO:0016020">
    <property type="term" value="C:membrane"/>
    <property type="evidence" value="ECO:0007669"/>
    <property type="project" value="UniProtKB-SubCell"/>
</dbReference>
<keyword evidence="4 5" id="KW-0472">Membrane</keyword>
<dbReference type="GO" id="GO:0016874">
    <property type="term" value="F:ligase activity"/>
    <property type="evidence" value="ECO:0007669"/>
    <property type="project" value="UniProtKB-KW"/>
</dbReference>
<keyword evidence="2 5" id="KW-0812">Transmembrane</keyword>
<evidence type="ECO:0000256" key="3">
    <source>
        <dbReference type="ARBA" id="ARBA00022989"/>
    </source>
</evidence>
<dbReference type="PANTHER" id="PTHR37422:SF13">
    <property type="entry name" value="LIPOPOLYSACCHARIDE BIOSYNTHESIS PROTEIN PA4999-RELATED"/>
    <property type="match status" value="1"/>
</dbReference>
<proteinExistence type="predicted"/>
<feature type="transmembrane region" description="Helical" evidence="5">
    <location>
        <begin position="337"/>
        <end position="366"/>
    </location>
</feature>
<reference evidence="8 10" key="2">
    <citation type="submission" date="2018-06" db="EMBL/GenBank/DDBJ databases">
        <authorList>
            <consortium name="Pathogen Informatics"/>
            <person name="Doyle S."/>
        </authorList>
    </citation>
    <scope>NUCLEOTIDE SEQUENCE [LARGE SCALE GENOMIC DNA]</scope>
    <source>
        <strain evidence="8 10">NCTC11212</strain>
    </source>
</reference>
<feature type="transmembrane region" description="Helical" evidence="5">
    <location>
        <begin position="152"/>
        <end position="170"/>
    </location>
</feature>
<evidence type="ECO:0000256" key="2">
    <source>
        <dbReference type="ARBA" id="ARBA00022692"/>
    </source>
</evidence>
<accession>A0AAX2IRJ1</accession>
<sequence>MPKILIISLSILLALGLFSEKYLPFLKELLIGVIFIHVLSSSKNWYIISKKIKNAFPLFLIFLLFLILGSIFDYHIQGESALNFKFLTAIIFFVFLSTFFSIYPKLITTSLISFGIGMGILSILFAFNILGASSFDIRNDRLFFLGENPNSLSVRTSLGILFLVMGVIENGLRLPKFFRFLLAVPIPFMFNLLLASGSKGSFILCILSVVIYILLLKNISKRVKRFVIFSALIISTFVFNIFLNSALYNRFLDANITSGRSDIWESAYDIFVNNPFGVGEIGYKVEINIRQGKIIDTHNLFIYLAVTGGLFALIIFMYFLAVLLIKNIKQYKREKNIIYLIIFFSMVFIMSKTGGVLLYLIMWYFLACINGSLNKSNSLKIRNEK</sequence>
<dbReference type="Proteomes" id="UP000190669">
    <property type="component" value="Unassembled WGS sequence"/>
</dbReference>
<keyword evidence="9" id="KW-1185">Reference proteome</keyword>
<evidence type="ECO:0000313" key="9">
    <source>
        <dbReference type="Proteomes" id="UP000190669"/>
    </source>
</evidence>